<dbReference type="Gene3D" id="2.70.98.40">
    <property type="entry name" value="Glycoside hydrolase, family 65, N-terminal domain"/>
    <property type="match status" value="1"/>
</dbReference>
<evidence type="ECO:0000313" key="5">
    <source>
        <dbReference type="EMBL" id="MEJ2904435.1"/>
    </source>
</evidence>
<name>A0ABU8NSM4_9SPHI</name>
<dbReference type="InterPro" id="IPR011013">
    <property type="entry name" value="Gal_mutarotase_sf_dom"/>
</dbReference>
<comment type="caution">
    <text evidence="5">The sequence shown here is derived from an EMBL/GenBank/DDBJ whole genome shotgun (WGS) entry which is preliminary data.</text>
</comment>
<dbReference type="Proteomes" id="UP001378956">
    <property type="component" value="Unassembled WGS sequence"/>
</dbReference>
<organism evidence="5 6">
    <name type="scientific">Pedobacter panaciterrae</name>
    <dbReference type="NCBI Taxonomy" id="363849"/>
    <lineage>
        <taxon>Bacteria</taxon>
        <taxon>Pseudomonadati</taxon>
        <taxon>Bacteroidota</taxon>
        <taxon>Sphingobacteriia</taxon>
        <taxon>Sphingobacteriales</taxon>
        <taxon>Sphingobacteriaceae</taxon>
        <taxon>Pedobacter</taxon>
    </lineage>
</organism>
<dbReference type="PIRSF" id="PIRSF036289">
    <property type="entry name" value="Glycosyl_hydrolase_malt_phosph"/>
    <property type="match status" value="1"/>
</dbReference>
<feature type="domain" description="Glycoside hydrolase family 65 N-terminal" evidence="4">
    <location>
        <begin position="13"/>
        <end position="265"/>
    </location>
</feature>
<accession>A0ABU8NSM4</accession>
<gene>
    <name evidence="5" type="ORF">WAE58_18480</name>
</gene>
<dbReference type="PANTHER" id="PTHR11051">
    <property type="entry name" value="GLYCOSYL HYDROLASE-RELATED"/>
    <property type="match status" value="1"/>
</dbReference>
<evidence type="ECO:0000259" key="3">
    <source>
        <dbReference type="Pfam" id="PF03633"/>
    </source>
</evidence>
<dbReference type="GO" id="GO:0016787">
    <property type="term" value="F:hydrolase activity"/>
    <property type="evidence" value="ECO:0007669"/>
    <property type="project" value="UniProtKB-KW"/>
</dbReference>
<dbReference type="Pfam" id="PF03632">
    <property type="entry name" value="Glyco_hydro_65m"/>
    <property type="match status" value="1"/>
</dbReference>
<protein>
    <submittedName>
        <fullName evidence="5">Glycoside hydrolase family 65 protein</fullName>
    </submittedName>
</protein>
<dbReference type="RefSeq" id="WP_337717220.1">
    <property type="nucleotide sequence ID" value="NZ_JBBEUB010000006.1"/>
</dbReference>
<feature type="domain" description="Glycoside hydrolase family 65 C-terminal" evidence="3">
    <location>
        <begin position="697"/>
        <end position="756"/>
    </location>
</feature>
<evidence type="ECO:0000313" key="6">
    <source>
        <dbReference type="Proteomes" id="UP001378956"/>
    </source>
</evidence>
<evidence type="ECO:0000256" key="1">
    <source>
        <dbReference type="ARBA" id="ARBA00006768"/>
    </source>
</evidence>
<sequence>MKNYIKPDEWNIIEEGFDPHLNKISESIFSIGNGRMGQRANFEEAYSGETLQGNYVAGIYYPDKTRVGWWKNGYPEYFAKVLNATNWVGIDIRIGDETLDLNNCKVTAFKRVLNMKEGYLTRSFIAENKNGKAVKVIAKRFCSIIDDEVGALHYQLVPLNFENIVLSVTSFIDGDVKNEDSNYDEKFWNEVSKEQDKNTDYLLLKTKKTDFDVCTSARSTILINNESVSLSPVMSEKYLGQTVKVNVKQGDVIDVYKIVSNLTSENHEKQVLIERSKQVIDQASAKGFEQLLKEHSDAWAVKWQESDIVIAGDVAAQQAIRFNIFQLNQTYTGKDARLNIGPKGFTGEKYGGSTYWDTEAYCIPFYLSTAPQEVAKNLLVYRYKHLQKAIENASKLGFKDGAALYPMVTMNGEECHNEWEITFEEIHRNGAIAFAIFNYVRYTGDESYLSEYGLEVLIGIARFWKQRVNWSTEKNKYVMLGVTGPNEYENNVNNNWYTNTLAAWCLKYTVEVAEIVKEKYPEQYQNVILNANLNAELEFADWTKIVTNMYYPYDENTGVFLQQDGFMDKEQILVKDLAAEERPLNQKWSWDRILRSGFIKQADVLQGMYFFEDDYELETLRKNFDFYESRTVHESSLSPCVHSILAAKLNDEQRAYEFYLRTARLDLDDYNNDTEDGLHITSMAGTWMSIVEGFAGMRVRNNQLKFSPFLPKQWDSFSFTIGFRGVQLKIKITIRQIIITNNSGQTLEVLIFNELYSIPKGEKVISYNGTVV</sequence>
<dbReference type="SUPFAM" id="SSF74650">
    <property type="entry name" value="Galactose mutarotase-like"/>
    <property type="match status" value="1"/>
</dbReference>
<dbReference type="InterPro" id="IPR008928">
    <property type="entry name" value="6-hairpin_glycosidase_sf"/>
</dbReference>
<reference evidence="5 6" key="1">
    <citation type="submission" date="2024-03" db="EMBL/GenBank/DDBJ databases">
        <title>Sequence of Lycoming College Course Isolates.</title>
        <authorList>
            <person name="Plotts O."/>
            <person name="Newman J."/>
        </authorList>
    </citation>
    <scope>NUCLEOTIDE SEQUENCE [LARGE SCALE GENOMIC DNA]</scope>
    <source>
        <strain evidence="5 6">CJB-3</strain>
    </source>
</reference>
<dbReference type="SUPFAM" id="SSF48208">
    <property type="entry name" value="Six-hairpin glycosidases"/>
    <property type="match status" value="1"/>
</dbReference>
<dbReference type="InterPro" id="IPR005196">
    <property type="entry name" value="Glyco_hydro_65_N"/>
</dbReference>
<dbReference type="EMBL" id="JBBEUB010000006">
    <property type="protein sequence ID" value="MEJ2904435.1"/>
    <property type="molecule type" value="Genomic_DNA"/>
</dbReference>
<dbReference type="Gene3D" id="2.60.420.10">
    <property type="entry name" value="Maltose phosphorylase, domain 3"/>
    <property type="match status" value="1"/>
</dbReference>
<dbReference type="InterPro" id="IPR005194">
    <property type="entry name" value="Glyco_hydro_65_C"/>
</dbReference>
<evidence type="ECO:0000259" key="4">
    <source>
        <dbReference type="Pfam" id="PF03636"/>
    </source>
</evidence>
<dbReference type="InterPro" id="IPR005195">
    <property type="entry name" value="Glyco_hydro_65_M"/>
</dbReference>
<proteinExistence type="inferred from homology"/>
<dbReference type="Gene3D" id="1.50.10.10">
    <property type="match status" value="1"/>
</dbReference>
<keyword evidence="5" id="KW-0378">Hydrolase</keyword>
<dbReference type="InterPro" id="IPR037018">
    <property type="entry name" value="GH65_N"/>
</dbReference>
<dbReference type="InterPro" id="IPR012341">
    <property type="entry name" value="6hp_glycosidase-like_sf"/>
</dbReference>
<evidence type="ECO:0000259" key="2">
    <source>
        <dbReference type="Pfam" id="PF03632"/>
    </source>
</evidence>
<comment type="similarity">
    <text evidence="1">Belongs to the glycosyl hydrolase 65 family.</text>
</comment>
<dbReference type="InterPro" id="IPR017045">
    <property type="entry name" value="Malt_Pase/Glycosyl_Hdrlase"/>
</dbReference>
<dbReference type="Pfam" id="PF03636">
    <property type="entry name" value="Glyco_hydro_65N"/>
    <property type="match status" value="1"/>
</dbReference>
<keyword evidence="6" id="KW-1185">Reference proteome</keyword>
<dbReference type="PANTHER" id="PTHR11051:SF14">
    <property type="entry name" value="MALTOSE PHOSPHORYLASE"/>
    <property type="match status" value="1"/>
</dbReference>
<feature type="domain" description="Glycoside hydrolase family 65 central catalytic" evidence="2">
    <location>
        <begin position="321"/>
        <end position="688"/>
    </location>
</feature>
<dbReference type="NCBIfam" id="NF010380">
    <property type="entry name" value="PRK13807.1"/>
    <property type="match status" value="1"/>
</dbReference>
<dbReference type="Pfam" id="PF03633">
    <property type="entry name" value="Glyco_hydro_65C"/>
    <property type="match status" value="1"/>
</dbReference>